<evidence type="ECO:0000313" key="8">
    <source>
        <dbReference type="EMBL" id="CCX13075.1"/>
    </source>
</evidence>
<evidence type="ECO:0000256" key="5">
    <source>
        <dbReference type="SAM" id="MobiDB-lite"/>
    </source>
</evidence>
<dbReference type="Pfam" id="PF00892">
    <property type="entry name" value="EamA"/>
    <property type="match status" value="2"/>
</dbReference>
<evidence type="ECO:0000313" key="9">
    <source>
        <dbReference type="Proteomes" id="UP000018144"/>
    </source>
</evidence>
<feature type="transmembrane region" description="Helical" evidence="6">
    <location>
        <begin position="123"/>
        <end position="141"/>
    </location>
</feature>
<dbReference type="InterPro" id="IPR000620">
    <property type="entry name" value="EamA_dom"/>
</dbReference>
<evidence type="ECO:0000256" key="1">
    <source>
        <dbReference type="ARBA" id="ARBA00004141"/>
    </source>
</evidence>
<reference evidence="8 9" key="1">
    <citation type="journal article" date="2013" name="PLoS Genet.">
        <title>The genome and development-dependent transcriptomes of Pyronema confluens: a window into fungal evolution.</title>
        <authorList>
            <person name="Traeger S."/>
            <person name="Altegoer F."/>
            <person name="Freitag M."/>
            <person name="Gabaldon T."/>
            <person name="Kempken F."/>
            <person name="Kumar A."/>
            <person name="Marcet-Houben M."/>
            <person name="Poggeler S."/>
            <person name="Stajich J.E."/>
            <person name="Nowrousian M."/>
        </authorList>
    </citation>
    <scope>NUCLEOTIDE SEQUENCE [LARGE SCALE GENOMIC DNA]</scope>
    <source>
        <strain evidence="9">CBS 100304</strain>
        <tissue evidence="8">Vegetative mycelium</tissue>
    </source>
</reference>
<feature type="transmembrane region" description="Helical" evidence="6">
    <location>
        <begin position="329"/>
        <end position="348"/>
    </location>
</feature>
<protein>
    <submittedName>
        <fullName evidence="8">Similar to Uncharacterized membrane protein YMR253C acc. no. Q04835</fullName>
    </submittedName>
</protein>
<dbReference type="OrthoDB" id="306876at2759"/>
<dbReference type="PANTHER" id="PTHR22911">
    <property type="entry name" value="ACYL-MALONYL CONDENSING ENZYME-RELATED"/>
    <property type="match status" value="1"/>
</dbReference>
<keyword evidence="4 6" id="KW-0472">Membrane</keyword>
<feature type="domain" description="EamA" evidence="7">
    <location>
        <begin position="47"/>
        <end position="188"/>
    </location>
</feature>
<feature type="transmembrane region" description="Helical" evidence="6">
    <location>
        <begin position="272"/>
        <end position="292"/>
    </location>
</feature>
<dbReference type="Proteomes" id="UP000018144">
    <property type="component" value="Unassembled WGS sequence"/>
</dbReference>
<dbReference type="eggNOG" id="KOG4510">
    <property type="taxonomic scope" value="Eukaryota"/>
</dbReference>
<dbReference type="SUPFAM" id="SSF103481">
    <property type="entry name" value="Multidrug resistance efflux transporter EmrE"/>
    <property type="match status" value="2"/>
</dbReference>
<evidence type="ECO:0000256" key="2">
    <source>
        <dbReference type="ARBA" id="ARBA00022692"/>
    </source>
</evidence>
<dbReference type="EMBL" id="HF935777">
    <property type="protein sequence ID" value="CCX13075.1"/>
    <property type="molecule type" value="Genomic_DNA"/>
</dbReference>
<evidence type="ECO:0000256" key="3">
    <source>
        <dbReference type="ARBA" id="ARBA00022989"/>
    </source>
</evidence>
<keyword evidence="3 6" id="KW-1133">Transmembrane helix</keyword>
<dbReference type="AlphaFoldDB" id="U4LE87"/>
<evidence type="ECO:0000259" key="7">
    <source>
        <dbReference type="Pfam" id="PF00892"/>
    </source>
</evidence>
<feature type="region of interest" description="Disordered" evidence="5">
    <location>
        <begin position="1"/>
        <end position="34"/>
    </location>
</feature>
<feature type="transmembrane region" description="Helical" evidence="6">
    <location>
        <begin position="304"/>
        <end position="323"/>
    </location>
</feature>
<feature type="transmembrane region" description="Helical" evidence="6">
    <location>
        <begin position="49"/>
        <end position="69"/>
    </location>
</feature>
<dbReference type="PANTHER" id="PTHR22911:SF6">
    <property type="entry name" value="SOLUTE CARRIER FAMILY 35 MEMBER G1"/>
    <property type="match status" value="1"/>
</dbReference>
<feature type="domain" description="EamA" evidence="7">
    <location>
        <begin position="217"/>
        <end position="344"/>
    </location>
</feature>
<feature type="transmembrane region" description="Helical" evidence="6">
    <location>
        <begin position="147"/>
        <end position="165"/>
    </location>
</feature>
<dbReference type="GO" id="GO:0016020">
    <property type="term" value="C:membrane"/>
    <property type="evidence" value="ECO:0007669"/>
    <property type="project" value="UniProtKB-SubCell"/>
</dbReference>
<proteinExistence type="predicted"/>
<organism evidence="8 9">
    <name type="scientific">Pyronema omphalodes (strain CBS 100304)</name>
    <name type="common">Pyronema confluens</name>
    <dbReference type="NCBI Taxonomy" id="1076935"/>
    <lineage>
        <taxon>Eukaryota</taxon>
        <taxon>Fungi</taxon>
        <taxon>Dikarya</taxon>
        <taxon>Ascomycota</taxon>
        <taxon>Pezizomycotina</taxon>
        <taxon>Pezizomycetes</taxon>
        <taxon>Pezizales</taxon>
        <taxon>Pyronemataceae</taxon>
        <taxon>Pyronema</taxon>
    </lineage>
</organism>
<feature type="transmembrane region" description="Helical" evidence="6">
    <location>
        <begin position="81"/>
        <end position="102"/>
    </location>
</feature>
<evidence type="ECO:0000256" key="4">
    <source>
        <dbReference type="ARBA" id="ARBA00023136"/>
    </source>
</evidence>
<comment type="subcellular location">
    <subcellularLocation>
        <location evidence="1">Membrane</location>
        <topology evidence="1">Multi-pass membrane protein</topology>
    </subcellularLocation>
</comment>
<dbReference type="OMA" id="TQMALIG"/>
<dbReference type="InterPro" id="IPR037185">
    <property type="entry name" value="EmrE-like"/>
</dbReference>
<feature type="transmembrane region" description="Helical" evidence="6">
    <location>
        <begin position="209"/>
        <end position="232"/>
    </location>
</feature>
<keyword evidence="9" id="KW-1185">Reference proteome</keyword>
<gene>
    <name evidence="8" type="ORF">PCON_12668</name>
</gene>
<evidence type="ECO:0000256" key="6">
    <source>
        <dbReference type="SAM" id="Phobius"/>
    </source>
</evidence>
<accession>U4LE87</accession>
<feature type="transmembrane region" description="Helical" evidence="6">
    <location>
        <begin position="177"/>
        <end position="197"/>
    </location>
</feature>
<keyword evidence="2 6" id="KW-0812">Transmembrane</keyword>
<feature type="transmembrane region" description="Helical" evidence="6">
    <location>
        <begin position="239"/>
        <end position="260"/>
    </location>
</feature>
<name>U4LE87_PYROM</name>
<sequence>MQSPDHAKQPLIPPNRLTNKYGTNNDDDITPPVKSRPNIQQRFTSYSGVLWILLAEFIGSLNALIARVLETSLPQGRRLHPLTLICWRMTLAFAGCLLWGYYKKVPHFPLGERKLQPLLQVRGIGGFIGVLGFYYALTGLPLPDATVISFLTPTLVGIGCALLPLKETFTRIEIAGAVVSFGGVLLIAQPPFLFGYGDNNPGPTDSSRMVAVAIALVGVCGSATAMTCLRWIGKRTPALIPVTYFSGVGAIASVICLLAIPSLPGIELPQSAVEWTLAMVLGGGGWVMQWALTKGLQQEKGGRGCQIIYTQLIFALFWELVVWGDLPSGMSVIGIAIILVSVVTVQVCKKDESVQREVKKVFPASQSEEEV</sequence>